<reference evidence="9" key="1">
    <citation type="journal article" date="2014" name="Int. J. Syst. Evol. Microbiol.">
        <title>Complete genome sequence of Corynebacterium casei LMG S-19264T (=DSM 44701T), isolated from a smear-ripened cheese.</title>
        <authorList>
            <consortium name="US DOE Joint Genome Institute (JGI-PGF)"/>
            <person name="Walter F."/>
            <person name="Albersmeier A."/>
            <person name="Kalinowski J."/>
            <person name="Ruckert C."/>
        </authorList>
    </citation>
    <scope>NUCLEOTIDE SEQUENCE</scope>
    <source>
        <strain evidence="9">CGMCC 4.3508</strain>
    </source>
</reference>
<dbReference type="EMBL" id="BMMH01000013">
    <property type="protein sequence ID" value="GGL31925.1"/>
    <property type="molecule type" value="Genomic_DNA"/>
</dbReference>
<dbReference type="InterPro" id="IPR050259">
    <property type="entry name" value="SDR"/>
</dbReference>
<keyword evidence="3" id="KW-0964">Secreted</keyword>
<dbReference type="PRINTS" id="PR00080">
    <property type="entry name" value="SDRFAMILY"/>
</dbReference>
<evidence type="ECO:0000256" key="6">
    <source>
        <dbReference type="ARBA" id="ARBA00040781"/>
    </source>
</evidence>
<evidence type="ECO:0000256" key="5">
    <source>
        <dbReference type="ARBA" id="ARBA00023027"/>
    </source>
</evidence>
<reference evidence="9" key="2">
    <citation type="submission" date="2020-09" db="EMBL/GenBank/DDBJ databases">
        <authorList>
            <person name="Sun Q."/>
            <person name="Zhou Y."/>
        </authorList>
    </citation>
    <scope>NUCLEOTIDE SEQUENCE</scope>
    <source>
        <strain evidence="9">CGMCC 4.3508</strain>
    </source>
</reference>
<dbReference type="Proteomes" id="UP000638263">
    <property type="component" value="Unassembled WGS sequence"/>
</dbReference>
<name>A0A917RU84_9NOCA</name>
<evidence type="ECO:0000256" key="8">
    <source>
        <dbReference type="RuleBase" id="RU000363"/>
    </source>
</evidence>
<dbReference type="PROSITE" id="PS00061">
    <property type="entry name" value="ADH_SHORT"/>
    <property type="match status" value="1"/>
</dbReference>
<dbReference type="FunFam" id="3.40.50.720:FF:000084">
    <property type="entry name" value="Short-chain dehydrogenase reductase"/>
    <property type="match status" value="1"/>
</dbReference>
<dbReference type="CDD" id="cd05233">
    <property type="entry name" value="SDR_c"/>
    <property type="match status" value="1"/>
</dbReference>
<proteinExistence type="inferred from homology"/>
<dbReference type="RefSeq" id="WP_058856363.1">
    <property type="nucleotide sequence ID" value="NZ_BMMH01000013.1"/>
</dbReference>
<dbReference type="PANTHER" id="PTHR42879">
    <property type="entry name" value="3-OXOACYL-(ACYL-CARRIER-PROTEIN) REDUCTASE"/>
    <property type="match status" value="1"/>
</dbReference>
<comment type="subcellular location">
    <subcellularLocation>
        <location evidence="1">Secreted</location>
        <location evidence="1">Cell wall</location>
    </subcellularLocation>
</comment>
<comment type="catalytic activity">
    <reaction evidence="7">
        <text>a (3R)-hydroxyacyl-[ACP] + NADP(+) = a 3-oxoacyl-[ACP] + NADPH + H(+)</text>
        <dbReference type="Rhea" id="RHEA:17397"/>
        <dbReference type="Rhea" id="RHEA-COMP:9916"/>
        <dbReference type="Rhea" id="RHEA-COMP:9945"/>
        <dbReference type="ChEBI" id="CHEBI:15378"/>
        <dbReference type="ChEBI" id="CHEBI:57783"/>
        <dbReference type="ChEBI" id="CHEBI:58349"/>
        <dbReference type="ChEBI" id="CHEBI:78776"/>
        <dbReference type="ChEBI" id="CHEBI:78827"/>
        <dbReference type="EC" id="1.1.1.100"/>
    </reaction>
    <physiologicalReaction direction="right-to-left" evidence="7">
        <dbReference type="Rhea" id="RHEA:17399"/>
    </physiologicalReaction>
</comment>
<dbReference type="InterPro" id="IPR023985">
    <property type="entry name" value="SDR_subfam_1"/>
</dbReference>
<gene>
    <name evidence="9" type="ORF">GCM10011588_53340</name>
</gene>
<evidence type="ECO:0000313" key="9">
    <source>
        <dbReference type="EMBL" id="GGL31925.1"/>
    </source>
</evidence>
<dbReference type="Gene3D" id="3.40.50.720">
    <property type="entry name" value="NAD(P)-binding Rossmann-like Domain"/>
    <property type="match status" value="1"/>
</dbReference>
<protein>
    <recommendedName>
        <fullName evidence="6">3-oxoacyl-[acyl-carrier-protein] reductase MabA</fullName>
    </recommendedName>
</protein>
<dbReference type="Pfam" id="PF00106">
    <property type="entry name" value="adh_short"/>
    <property type="match status" value="1"/>
</dbReference>
<keyword evidence="4" id="KW-0560">Oxidoreductase</keyword>
<dbReference type="InterPro" id="IPR036291">
    <property type="entry name" value="NAD(P)-bd_dom_sf"/>
</dbReference>
<sequence length="283" mass="29594">MADRRTGSDLGGRTAIVTGAARGQGRAVARALARRGATVWLADLCAPSDTAPYPLATSDDLAETAHLIENDGGHCHPSVLDVRESTAVSSFADAVAAQSGGIDILVTCAGIVGFAPVTELTDTMWADMLATNLTGTFHCIRAVLPHMRAAGSGRIVAISSMSGRQGTPNLAHYSASKWGVIGLVKSVALEYAESGVTANIVCPTNVDTPMLHNPALYSLFAPDLENPAREDVEDRYARMSPMRIPWCPPEAIADAVDHLVGESGRYITGSVLDIGLGATARMP</sequence>
<dbReference type="GO" id="GO:0004316">
    <property type="term" value="F:3-oxoacyl-[acyl-carrier-protein] reductase (NADPH) activity"/>
    <property type="evidence" value="ECO:0007669"/>
    <property type="project" value="UniProtKB-EC"/>
</dbReference>
<evidence type="ECO:0000256" key="7">
    <source>
        <dbReference type="ARBA" id="ARBA00047400"/>
    </source>
</evidence>
<dbReference type="NCBIfam" id="TIGR03971">
    <property type="entry name" value="SDR_subfam_1"/>
    <property type="match status" value="1"/>
</dbReference>
<organism evidence="9 10">
    <name type="scientific">Nocardia jinanensis</name>
    <dbReference type="NCBI Taxonomy" id="382504"/>
    <lineage>
        <taxon>Bacteria</taxon>
        <taxon>Bacillati</taxon>
        <taxon>Actinomycetota</taxon>
        <taxon>Actinomycetes</taxon>
        <taxon>Mycobacteriales</taxon>
        <taxon>Nocardiaceae</taxon>
        <taxon>Nocardia</taxon>
    </lineage>
</organism>
<keyword evidence="5" id="KW-0520">NAD</keyword>
<dbReference type="GO" id="GO:0032787">
    <property type="term" value="P:monocarboxylic acid metabolic process"/>
    <property type="evidence" value="ECO:0007669"/>
    <property type="project" value="UniProtKB-ARBA"/>
</dbReference>
<comment type="caution">
    <text evidence="9">The sequence shown here is derived from an EMBL/GenBank/DDBJ whole genome shotgun (WGS) entry which is preliminary data.</text>
</comment>
<keyword evidence="10" id="KW-1185">Reference proteome</keyword>
<dbReference type="PRINTS" id="PR00081">
    <property type="entry name" value="GDHRDH"/>
</dbReference>
<dbReference type="InterPro" id="IPR020904">
    <property type="entry name" value="Sc_DH/Rdtase_CS"/>
</dbReference>
<evidence type="ECO:0000256" key="2">
    <source>
        <dbReference type="ARBA" id="ARBA00006484"/>
    </source>
</evidence>
<dbReference type="SUPFAM" id="SSF51735">
    <property type="entry name" value="NAD(P)-binding Rossmann-fold domains"/>
    <property type="match status" value="1"/>
</dbReference>
<dbReference type="AlphaFoldDB" id="A0A917RU84"/>
<evidence type="ECO:0000256" key="3">
    <source>
        <dbReference type="ARBA" id="ARBA00022512"/>
    </source>
</evidence>
<comment type="similarity">
    <text evidence="2 8">Belongs to the short-chain dehydrogenases/reductases (SDR) family.</text>
</comment>
<keyword evidence="3" id="KW-0134">Cell wall</keyword>
<evidence type="ECO:0000256" key="4">
    <source>
        <dbReference type="ARBA" id="ARBA00023002"/>
    </source>
</evidence>
<evidence type="ECO:0000256" key="1">
    <source>
        <dbReference type="ARBA" id="ARBA00004191"/>
    </source>
</evidence>
<accession>A0A917RU84</accession>
<dbReference type="PANTHER" id="PTHR42879:SF2">
    <property type="entry name" value="3-OXOACYL-[ACYL-CARRIER-PROTEIN] REDUCTASE FABG"/>
    <property type="match status" value="1"/>
</dbReference>
<evidence type="ECO:0000313" key="10">
    <source>
        <dbReference type="Proteomes" id="UP000638263"/>
    </source>
</evidence>
<dbReference type="InterPro" id="IPR002347">
    <property type="entry name" value="SDR_fam"/>
</dbReference>